<proteinExistence type="predicted"/>
<name>A0AA39GWA3_9BILA</name>
<dbReference type="EMBL" id="JAUCMV010000005">
    <property type="protein sequence ID" value="KAK0393684.1"/>
    <property type="molecule type" value="Genomic_DNA"/>
</dbReference>
<evidence type="ECO:0000256" key="2">
    <source>
        <dbReference type="ARBA" id="ARBA00022525"/>
    </source>
</evidence>
<evidence type="ECO:0000256" key="3">
    <source>
        <dbReference type="SAM" id="SignalP"/>
    </source>
</evidence>
<keyword evidence="3" id="KW-0732">Signal</keyword>
<comment type="subcellular location">
    <subcellularLocation>
        <location evidence="1">Secreted</location>
    </subcellularLocation>
</comment>
<keyword evidence="5" id="KW-1185">Reference proteome</keyword>
<feature type="signal peptide" evidence="3">
    <location>
        <begin position="1"/>
        <end position="20"/>
    </location>
</feature>
<dbReference type="GO" id="GO:0004623">
    <property type="term" value="F:phospholipase A2 activity"/>
    <property type="evidence" value="ECO:0007669"/>
    <property type="project" value="InterPro"/>
</dbReference>
<evidence type="ECO:0000313" key="5">
    <source>
        <dbReference type="Proteomes" id="UP001175271"/>
    </source>
</evidence>
<feature type="chain" id="PRO_5041303087" description="Phospholipase A2 domain-containing protein" evidence="3">
    <location>
        <begin position="21"/>
        <end position="111"/>
    </location>
</feature>
<evidence type="ECO:0008006" key="6">
    <source>
        <dbReference type="Google" id="ProtNLM"/>
    </source>
</evidence>
<dbReference type="GO" id="GO:0005576">
    <property type="term" value="C:extracellular region"/>
    <property type="evidence" value="ECO:0007669"/>
    <property type="project" value="UniProtKB-SubCell"/>
</dbReference>
<accession>A0AA39GWA3</accession>
<dbReference type="PROSITE" id="PS00118">
    <property type="entry name" value="PA2_HIS"/>
    <property type="match status" value="1"/>
</dbReference>
<dbReference type="Proteomes" id="UP001175271">
    <property type="component" value="Unassembled WGS sequence"/>
</dbReference>
<dbReference type="PANTHER" id="PTHR34228">
    <property type="entry name" value="PROTEIN CBG09474-RELATED"/>
    <property type="match status" value="1"/>
</dbReference>
<organism evidence="4 5">
    <name type="scientific">Steinernema hermaphroditum</name>
    <dbReference type="NCBI Taxonomy" id="289476"/>
    <lineage>
        <taxon>Eukaryota</taxon>
        <taxon>Metazoa</taxon>
        <taxon>Ecdysozoa</taxon>
        <taxon>Nematoda</taxon>
        <taxon>Chromadorea</taxon>
        <taxon>Rhabditida</taxon>
        <taxon>Tylenchina</taxon>
        <taxon>Panagrolaimomorpha</taxon>
        <taxon>Strongyloidoidea</taxon>
        <taxon>Steinernematidae</taxon>
        <taxon>Steinernema</taxon>
    </lineage>
</organism>
<dbReference type="InterPro" id="IPR053322">
    <property type="entry name" value="PLA2-like"/>
</dbReference>
<dbReference type="GO" id="GO:0050482">
    <property type="term" value="P:arachidonate secretion"/>
    <property type="evidence" value="ECO:0007669"/>
    <property type="project" value="InterPro"/>
</dbReference>
<dbReference type="InterPro" id="IPR033113">
    <property type="entry name" value="PLA2_histidine"/>
</dbReference>
<evidence type="ECO:0000256" key="1">
    <source>
        <dbReference type="ARBA" id="ARBA00004613"/>
    </source>
</evidence>
<dbReference type="SUPFAM" id="SSF48619">
    <property type="entry name" value="Phospholipase A2, PLA2"/>
    <property type="match status" value="1"/>
</dbReference>
<dbReference type="InterPro" id="IPR036444">
    <property type="entry name" value="PLipase_A2_dom_sf"/>
</dbReference>
<dbReference type="AlphaFoldDB" id="A0AA39GWA3"/>
<comment type="caution">
    <text evidence="4">The sequence shown here is derived from an EMBL/GenBank/DDBJ whole genome shotgun (WGS) entry which is preliminary data.</text>
</comment>
<protein>
    <recommendedName>
        <fullName evidence="6">Phospholipase A2 domain-containing protein</fullName>
    </recommendedName>
</protein>
<evidence type="ECO:0000313" key="4">
    <source>
        <dbReference type="EMBL" id="KAK0393684.1"/>
    </source>
</evidence>
<dbReference type="Gene3D" id="1.20.90.10">
    <property type="entry name" value="Phospholipase A2 domain"/>
    <property type="match status" value="1"/>
</dbReference>
<sequence>MFRIVVPFLLLVAFAITTSSFTCGSGRFQNVVAHLFIKLDCKSKLGSFDNCCKNHDRCYDRQRGRSKCDSTFCSCLARAAKGSWACEKVDAPAFCNAVKTFGGKAYEKAGK</sequence>
<gene>
    <name evidence="4" type="ORF">QR680_000352</name>
</gene>
<keyword evidence="2" id="KW-0964">Secreted</keyword>
<reference evidence="4" key="1">
    <citation type="submission" date="2023-06" db="EMBL/GenBank/DDBJ databases">
        <title>Genomic analysis of the entomopathogenic nematode Steinernema hermaphroditum.</title>
        <authorList>
            <person name="Schwarz E.M."/>
            <person name="Heppert J.K."/>
            <person name="Baniya A."/>
            <person name="Schwartz H.T."/>
            <person name="Tan C.-H."/>
            <person name="Antoshechkin I."/>
            <person name="Sternberg P.W."/>
            <person name="Goodrich-Blair H."/>
            <person name="Dillman A.R."/>
        </authorList>
    </citation>
    <scope>NUCLEOTIDE SEQUENCE</scope>
    <source>
        <strain evidence="4">PS9179</strain>
        <tissue evidence="4">Whole animal</tissue>
    </source>
</reference>
<dbReference type="GO" id="GO:0006644">
    <property type="term" value="P:phospholipid metabolic process"/>
    <property type="evidence" value="ECO:0007669"/>
    <property type="project" value="InterPro"/>
</dbReference>